<dbReference type="InterPro" id="IPR001126">
    <property type="entry name" value="UmuC"/>
</dbReference>
<comment type="similarity">
    <text evidence="1">Belongs to the DNA polymerase type-Y family.</text>
</comment>
<comment type="caution">
    <text evidence="4">The sequence shown here is derived from an EMBL/GenBank/DDBJ whole genome shotgun (WGS) entry which is preliminary data.</text>
</comment>
<dbReference type="PANTHER" id="PTHR35369">
    <property type="entry name" value="BLR3025 PROTEIN-RELATED"/>
    <property type="match status" value="1"/>
</dbReference>
<dbReference type="Gene3D" id="3.40.1170.60">
    <property type="match status" value="1"/>
</dbReference>
<keyword evidence="5" id="KW-1185">Reference proteome</keyword>
<organism evidence="4 5">
    <name type="scientific">Steroidobacter gossypii</name>
    <dbReference type="NCBI Taxonomy" id="2805490"/>
    <lineage>
        <taxon>Bacteria</taxon>
        <taxon>Pseudomonadati</taxon>
        <taxon>Pseudomonadota</taxon>
        <taxon>Gammaproteobacteria</taxon>
        <taxon>Steroidobacterales</taxon>
        <taxon>Steroidobacteraceae</taxon>
        <taxon>Steroidobacter</taxon>
    </lineage>
</organism>
<keyword evidence="2" id="KW-0227">DNA damage</keyword>
<evidence type="ECO:0000313" key="5">
    <source>
        <dbReference type="Proteomes" id="UP000661077"/>
    </source>
</evidence>
<dbReference type="EMBL" id="JAEVLS010000002">
    <property type="protein sequence ID" value="MBM0105435.1"/>
    <property type="molecule type" value="Genomic_DNA"/>
</dbReference>
<dbReference type="InterPro" id="IPR043502">
    <property type="entry name" value="DNA/RNA_pol_sf"/>
</dbReference>
<feature type="domain" description="UmuC" evidence="3">
    <location>
        <begin position="49"/>
        <end position="155"/>
    </location>
</feature>
<gene>
    <name evidence="4" type="ORF">JM946_11785</name>
</gene>
<name>A0ABS1WWS7_9GAMM</name>
<dbReference type="Pfam" id="PF00817">
    <property type="entry name" value="IMS"/>
    <property type="match status" value="1"/>
</dbReference>
<dbReference type="InterPro" id="IPR043128">
    <property type="entry name" value="Rev_trsase/Diguanyl_cyclase"/>
</dbReference>
<evidence type="ECO:0000256" key="1">
    <source>
        <dbReference type="ARBA" id="ARBA00010945"/>
    </source>
</evidence>
<accession>A0ABS1WWS7</accession>
<reference evidence="4 5" key="1">
    <citation type="journal article" date="2021" name="Int. J. Syst. Evol. Microbiol.">
        <title>Steroidobacter gossypii sp. nov., isolated from soil of cotton cropping field.</title>
        <authorList>
            <person name="Huang R."/>
            <person name="Yang S."/>
            <person name="Zhen C."/>
            <person name="Liu W."/>
        </authorList>
    </citation>
    <scope>NUCLEOTIDE SEQUENCE [LARGE SCALE GENOMIC DNA]</scope>
    <source>
        <strain evidence="4 5">S1-65</strain>
    </source>
</reference>
<evidence type="ECO:0000256" key="2">
    <source>
        <dbReference type="ARBA" id="ARBA00022763"/>
    </source>
</evidence>
<dbReference type="RefSeq" id="WP_203167475.1">
    <property type="nucleotide sequence ID" value="NZ_JAEVLS010000002.1"/>
</dbReference>
<dbReference type="Proteomes" id="UP000661077">
    <property type="component" value="Unassembled WGS sequence"/>
</dbReference>
<dbReference type="PANTHER" id="PTHR35369:SF2">
    <property type="entry name" value="BLR3025 PROTEIN"/>
    <property type="match status" value="1"/>
</dbReference>
<evidence type="ECO:0000313" key="4">
    <source>
        <dbReference type="EMBL" id="MBM0105435.1"/>
    </source>
</evidence>
<dbReference type="InterPro" id="IPR050356">
    <property type="entry name" value="SulA_CellDiv_inhibitor"/>
</dbReference>
<proteinExistence type="inferred from homology"/>
<evidence type="ECO:0000259" key="3">
    <source>
        <dbReference type="PROSITE" id="PS50173"/>
    </source>
</evidence>
<dbReference type="CDD" id="cd03468">
    <property type="entry name" value="PolY_like"/>
    <property type="match status" value="1"/>
</dbReference>
<protein>
    <submittedName>
        <fullName evidence="4">DNA polymerase Y family protein</fullName>
    </submittedName>
</protein>
<sequence>MAASAQLLLFEVPARPVTPPPRLTESLPAPPPAPSASRRRSQAWLALHFANLSLAAAYNAAPLDRRAMLDGSAWAVIDDDRLKHVVACNEQAWNQGVRPGHRMNAAIALCSSLTLISRDASAEARLLERIADECLKYTSAVSMQPPNEVLLEVRGSFRLFGGHAALMERIQADLSGLNAGLQLALAPTARSAQWLARAYSAPRVCLPRELAEALGSLPIASLQWPLPIELQLTRFGVTTLADLMRLSRKDLARRIGAGPVRELQQAMGRTAWLHHGWSTPPSYHDRILLDFEIETTALLEKLLERPLARLKRTLIGSARSIDELLITLKHREGSTPVAIRLQQATADTAHVATLLREHLDRLVLRAPVREVLIDAPRLLVAHPRNQSLAMDPATRTDVPSASELKARLLEQLQSRFGVNAIRALTVRAHHLPERAQCAEPPSQTLTAISTPPRLPRRPLWLFREPRPATREYRQGMFRIESSPETIETEAWEGASVRRAYYRARRRDGVACWIFRDLMSPHQWFVHGLFG</sequence>
<dbReference type="SUPFAM" id="SSF56672">
    <property type="entry name" value="DNA/RNA polymerases"/>
    <property type="match status" value="1"/>
</dbReference>
<dbReference type="Gene3D" id="3.30.70.270">
    <property type="match status" value="1"/>
</dbReference>
<dbReference type="PROSITE" id="PS50173">
    <property type="entry name" value="UMUC"/>
    <property type="match status" value="1"/>
</dbReference>